<sequence length="671" mass="73399">MEPDLRQSVDLSLLPPARHSSDESRLSHKTRAPSEDDRDSAGARPKEPQLDSPKKGQKRGSIHNLLYEILSLLVSAASLAILIAVLSKYDNKPTPKWSLGPLGITLNAIVSILSTVFRGSLLMPVAQSISQFCWIWYTQPRPLRDVCDYDAASRGPLGSIRLLFRLRFIRFASIGAVITVAALALDPFFQQSVRYHSESAVDHDRNATAVAAYTWGTDIVPDEDLLLGYIALPYDMQVAMHTGVLSGNLVSFPDPPFMCPSGNCTWNPYNTLAISSKCIDITSHAKIDCDSGCHFTASEDIVMQNLLSRVDESGGDYLNDGADQWDPFRMEFVYIPDALPVLRPWADITGLLAMVQWVKATGPETLTLSSTTTFEAMQCGFYISVQVLVPTVHNGVYSEAVIREYVQSDNANSTPTFTANDTSFYFLNAYEGLTPAPPNLTYHPPIATPNQSPTNSTNTTFTFPFNAYYALTSQFLQAGFLTGDITRNATAGMNGPDNAIMLYRAANVTHAMHGLAQYMTTVIRAVGSTILKGDQQNNSVIAADHAVAGSVFVQKQFVAVRWAWLTLPIVLLVLAVVLLAVAWWETRRLGVGLWQSSPLALFFHGRMEGGARGFEGVGGVDTAEGMRGKAEGLWARIPREARGTVEVYEKDSLGKRGRSVGSSIELVSHNM</sequence>
<dbReference type="AlphaFoldDB" id="A0A6A6Y9N0"/>
<keyword evidence="2" id="KW-1133">Transmembrane helix</keyword>
<dbReference type="Proteomes" id="UP000504636">
    <property type="component" value="Unplaced"/>
</dbReference>
<protein>
    <submittedName>
        <fullName evidence="3 5">Uncharacterized protein</fullName>
    </submittedName>
</protein>
<evidence type="ECO:0000313" key="5">
    <source>
        <dbReference type="RefSeq" id="XP_033572496.1"/>
    </source>
</evidence>
<evidence type="ECO:0000313" key="4">
    <source>
        <dbReference type="Proteomes" id="UP000504636"/>
    </source>
</evidence>
<evidence type="ECO:0000256" key="2">
    <source>
        <dbReference type="SAM" id="Phobius"/>
    </source>
</evidence>
<reference evidence="5" key="2">
    <citation type="submission" date="2020-04" db="EMBL/GenBank/DDBJ databases">
        <authorList>
            <consortium name="NCBI Genome Project"/>
        </authorList>
    </citation>
    <scope>NUCLEOTIDE SEQUENCE</scope>
    <source>
        <strain evidence="5">CBS 304.34</strain>
    </source>
</reference>
<dbReference type="EMBL" id="MU003709">
    <property type="protein sequence ID" value="KAF2805532.1"/>
    <property type="molecule type" value="Genomic_DNA"/>
</dbReference>
<dbReference type="InterPro" id="IPR021514">
    <property type="entry name" value="DUF3176"/>
</dbReference>
<feature type="transmembrane region" description="Helical" evidence="2">
    <location>
        <begin position="562"/>
        <end position="584"/>
    </location>
</feature>
<feature type="compositionally biased region" description="Basic and acidic residues" evidence="1">
    <location>
        <begin position="19"/>
        <end position="54"/>
    </location>
</feature>
<dbReference type="OrthoDB" id="5376804at2759"/>
<organism evidence="3">
    <name type="scientific">Mytilinidion resinicola</name>
    <dbReference type="NCBI Taxonomy" id="574789"/>
    <lineage>
        <taxon>Eukaryota</taxon>
        <taxon>Fungi</taxon>
        <taxon>Dikarya</taxon>
        <taxon>Ascomycota</taxon>
        <taxon>Pezizomycotina</taxon>
        <taxon>Dothideomycetes</taxon>
        <taxon>Pleosporomycetidae</taxon>
        <taxon>Mytilinidiales</taxon>
        <taxon>Mytilinidiaceae</taxon>
        <taxon>Mytilinidion</taxon>
    </lineage>
</organism>
<feature type="transmembrane region" description="Helical" evidence="2">
    <location>
        <begin position="65"/>
        <end position="86"/>
    </location>
</feature>
<feature type="region of interest" description="Disordered" evidence="1">
    <location>
        <begin position="1"/>
        <end position="58"/>
    </location>
</feature>
<accession>A0A6A6Y9N0</accession>
<keyword evidence="2" id="KW-0472">Membrane</keyword>
<reference evidence="5" key="3">
    <citation type="submission" date="2025-04" db="UniProtKB">
        <authorList>
            <consortium name="RefSeq"/>
        </authorList>
    </citation>
    <scope>IDENTIFICATION</scope>
    <source>
        <strain evidence="5">CBS 304.34</strain>
    </source>
</reference>
<feature type="transmembrane region" description="Helical" evidence="2">
    <location>
        <begin position="98"/>
        <end position="117"/>
    </location>
</feature>
<name>A0A6A6Y9N0_9PEZI</name>
<keyword evidence="2" id="KW-0812">Transmembrane</keyword>
<dbReference type="GeneID" id="54464733"/>
<reference evidence="3 5" key="1">
    <citation type="journal article" date="2020" name="Stud. Mycol.">
        <title>101 Dothideomycetes genomes: a test case for predicting lifestyles and emergence of pathogens.</title>
        <authorList>
            <person name="Haridas S."/>
            <person name="Albert R."/>
            <person name="Binder M."/>
            <person name="Bloem J."/>
            <person name="Labutti K."/>
            <person name="Salamov A."/>
            <person name="Andreopoulos B."/>
            <person name="Baker S."/>
            <person name="Barry K."/>
            <person name="Bills G."/>
            <person name="Bluhm B."/>
            <person name="Cannon C."/>
            <person name="Castanera R."/>
            <person name="Culley D."/>
            <person name="Daum C."/>
            <person name="Ezra D."/>
            <person name="Gonzalez J."/>
            <person name="Henrissat B."/>
            <person name="Kuo A."/>
            <person name="Liang C."/>
            <person name="Lipzen A."/>
            <person name="Lutzoni F."/>
            <person name="Magnuson J."/>
            <person name="Mondo S."/>
            <person name="Nolan M."/>
            <person name="Ohm R."/>
            <person name="Pangilinan J."/>
            <person name="Park H.-J."/>
            <person name="Ramirez L."/>
            <person name="Alfaro M."/>
            <person name="Sun H."/>
            <person name="Tritt A."/>
            <person name="Yoshinaga Y."/>
            <person name="Zwiers L.-H."/>
            <person name="Turgeon B."/>
            <person name="Goodwin S."/>
            <person name="Spatafora J."/>
            <person name="Crous P."/>
            <person name="Grigoriev I."/>
        </authorList>
    </citation>
    <scope>NUCLEOTIDE SEQUENCE</scope>
    <source>
        <strain evidence="3 5">CBS 304.34</strain>
    </source>
</reference>
<keyword evidence="4" id="KW-1185">Reference proteome</keyword>
<proteinExistence type="predicted"/>
<dbReference type="PANTHER" id="PTHR35394:SF5">
    <property type="entry name" value="DUF3176 DOMAIN-CONTAINING PROTEIN"/>
    <property type="match status" value="1"/>
</dbReference>
<feature type="transmembrane region" description="Helical" evidence="2">
    <location>
        <begin position="168"/>
        <end position="189"/>
    </location>
</feature>
<dbReference type="PANTHER" id="PTHR35394">
    <property type="entry name" value="DUF3176 DOMAIN-CONTAINING PROTEIN"/>
    <property type="match status" value="1"/>
</dbReference>
<dbReference type="Pfam" id="PF11374">
    <property type="entry name" value="DUF3176"/>
    <property type="match status" value="1"/>
</dbReference>
<evidence type="ECO:0000256" key="1">
    <source>
        <dbReference type="SAM" id="MobiDB-lite"/>
    </source>
</evidence>
<gene>
    <name evidence="3 5" type="ORF">BDZ99DRAFT_501742</name>
</gene>
<evidence type="ECO:0000313" key="3">
    <source>
        <dbReference type="EMBL" id="KAF2805532.1"/>
    </source>
</evidence>
<dbReference type="RefSeq" id="XP_033572496.1">
    <property type="nucleotide sequence ID" value="XM_033723840.1"/>
</dbReference>